<gene>
    <name evidence="1" type="ORF">N8I74_15815</name>
</gene>
<dbReference type="Proteomes" id="UP001061302">
    <property type="component" value="Chromosome"/>
</dbReference>
<evidence type="ECO:0000313" key="2">
    <source>
        <dbReference type="Proteomes" id="UP001061302"/>
    </source>
</evidence>
<accession>A0ABY6DK81</accession>
<keyword evidence="2" id="KW-1185">Reference proteome</keyword>
<evidence type="ECO:0000313" key="1">
    <source>
        <dbReference type="EMBL" id="UXY14770.1"/>
    </source>
</evidence>
<reference evidence="1" key="1">
    <citation type="submission" date="2022-10" db="EMBL/GenBank/DDBJ databases">
        <title>Chitiniphilus purpureus sp. nov., a novel chitin-degrading bacterium isolated from crawfish pond sediment.</title>
        <authorList>
            <person name="Li K."/>
        </authorList>
    </citation>
    <scope>NUCLEOTIDE SEQUENCE</scope>
    <source>
        <strain evidence="1">CD1</strain>
    </source>
</reference>
<dbReference type="EMBL" id="CP106753">
    <property type="protein sequence ID" value="UXY14770.1"/>
    <property type="molecule type" value="Genomic_DNA"/>
</dbReference>
<protein>
    <submittedName>
        <fullName evidence="1">TraR/DksA family transcriptional regulator</fullName>
    </submittedName>
</protein>
<sequence>MDPNDIASELEQAARDEALSAARGRQRNLFRADCADCGDDLPPYRQVYGTCIDCQERREHMDKLRGKS</sequence>
<name>A0ABY6DK81_9NEIS</name>
<organism evidence="1 2">
    <name type="scientific">Chitiniphilus purpureus</name>
    <dbReference type="NCBI Taxonomy" id="2981137"/>
    <lineage>
        <taxon>Bacteria</taxon>
        <taxon>Pseudomonadati</taxon>
        <taxon>Pseudomonadota</taxon>
        <taxon>Betaproteobacteria</taxon>
        <taxon>Neisseriales</taxon>
        <taxon>Chitinibacteraceae</taxon>
        <taxon>Chitiniphilus</taxon>
    </lineage>
</organism>
<dbReference type="RefSeq" id="WP_263124077.1">
    <property type="nucleotide sequence ID" value="NZ_CP106753.1"/>
</dbReference>
<proteinExistence type="predicted"/>